<feature type="signal peptide" evidence="2">
    <location>
        <begin position="1"/>
        <end position="21"/>
    </location>
</feature>
<proteinExistence type="predicted"/>
<feature type="chain" id="PRO_5026227640" evidence="2">
    <location>
        <begin position="22"/>
        <end position="749"/>
    </location>
</feature>
<name>A0A6I4IEM7_9SPHI</name>
<dbReference type="AlphaFoldDB" id="A0A6I4IEM7"/>
<dbReference type="Gene3D" id="1.20.120.670">
    <property type="entry name" value="N-acetyl-b-d-glucoasminidase"/>
    <property type="match status" value="1"/>
</dbReference>
<keyword evidence="2" id="KW-0732">Signal</keyword>
<evidence type="ECO:0000259" key="5">
    <source>
        <dbReference type="Pfam" id="PF12972"/>
    </source>
</evidence>
<dbReference type="EMBL" id="WQLA01000004">
    <property type="protein sequence ID" value="MVN91819.1"/>
    <property type="molecule type" value="Genomic_DNA"/>
</dbReference>
<dbReference type="InterPro" id="IPR029018">
    <property type="entry name" value="Hex-like_dom2"/>
</dbReference>
<evidence type="ECO:0000259" key="3">
    <source>
        <dbReference type="Pfam" id="PF05089"/>
    </source>
</evidence>
<evidence type="ECO:0000313" key="6">
    <source>
        <dbReference type="EMBL" id="MVN91819.1"/>
    </source>
</evidence>
<gene>
    <name evidence="6" type="ORF">GO816_11835</name>
</gene>
<dbReference type="OrthoDB" id="179563at2"/>
<protein>
    <submittedName>
        <fullName evidence="6">Alpha-N-acetylglucosaminidase</fullName>
    </submittedName>
</protein>
<sequence length="749" mass="86546">MKVKRLIIQITFLLFAVCANALKAQPTLGHSGFNPQASLNLIERMLPGYSSHFVVEHIAPHNSKDVFEIESRGSKIVLRGNTPVAVASAFNYYLKNVANCQITWNGSNTKLSLPLPVVKSKIIKNTPYNHRYYLNYCTFNYTMSWWDWKRWEWEIDWMAMNGINIPLAVTGQNIIHKRVYNNLGFSDKELASFFSGPAYFSWFWMGNLDGWGGPLPLDWMKRHEELQKKILARERSLGMTPILPAFTGHVPPSFKNKFPNAKLNVTSWNGKFPDVYLLSPDDPMFAQIGRAFIQEQTKAYGTNHYYSADTFNENRPPSNDSLYLNNISKKVYESMAGADPKAVWVMQGWLFHFSAKFWQTKQIKALLNAVPNDKMMVLDLWSERHPLWQQTQSYYGKPWLWNMLSNFGGNISLQGVMDVVATEPARALTNPKAGNMIGIGLTPEGIEQNPVMYELMTDNTWRNEPINVDEWLTGYVKRRYGKVTDSALKAWQILRRTVYNDTLTNGGPESIVCARPTLKRNTRGVTTRFPYSNTELLKAWKLLQGEAELLKGYDGYEYDMVDLTRQLMANYASYLQQKAVADYNAKNMPAFKRSSRVFIELIEDMDALLLTRKDFLLGKWLNDAKRWGTTADERQLYEKNARNLITLWGDKNSTLREYACKQWAGLLKGYYKPRWENYFAHLEKLLAENKELNQDAFDESIKNWEWKWVNSNETYTEKASGNALQVSQSMFNKYYNSMAHDFATQKLPN</sequence>
<dbReference type="Gene3D" id="3.30.379.10">
    <property type="entry name" value="Chitobiase/beta-hexosaminidase domain 2-like"/>
    <property type="match status" value="1"/>
</dbReference>
<feature type="domain" description="Alpha-N-acetylglucosaminidase tim-barrel" evidence="3">
    <location>
        <begin position="131"/>
        <end position="462"/>
    </location>
</feature>
<evidence type="ECO:0000259" key="4">
    <source>
        <dbReference type="Pfam" id="PF12971"/>
    </source>
</evidence>
<dbReference type="PANTHER" id="PTHR12872:SF1">
    <property type="entry name" value="ALPHA-N-ACETYLGLUCOSAMINIDASE"/>
    <property type="match status" value="1"/>
</dbReference>
<dbReference type="InterPro" id="IPR024240">
    <property type="entry name" value="NAGLU_N"/>
</dbReference>
<dbReference type="InterPro" id="IPR024732">
    <property type="entry name" value="NAGLU_C"/>
</dbReference>
<feature type="domain" description="Alpha-N-acetylglucosaminidase C-terminal" evidence="5">
    <location>
        <begin position="471"/>
        <end position="733"/>
    </location>
</feature>
<dbReference type="PANTHER" id="PTHR12872">
    <property type="entry name" value="ALPHA-N-ACETYLGLUCOSAMINIDASE"/>
    <property type="match status" value="1"/>
</dbReference>
<dbReference type="Pfam" id="PF12972">
    <property type="entry name" value="NAGLU_C"/>
    <property type="match status" value="1"/>
</dbReference>
<evidence type="ECO:0000256" key="2">
    <source>
        <dbReference type="SAM" id="SignalP"/>
    </source>
</evidence>
<dbReference type="RefSeq" id="WP_157542140.1">
    <property type="nucleotide sequence ID" value="NZ_WQLA01000004.1"/>
</dbReference>
<comment type="caution">
    <text evidence="6">The sequence shown here is derived from an EMBL/GenBank/DDBJ whole genome shotgun (WGS) entry which is preliminary data.</text>
</comment>
<dbReference type="GO" id="GO:0016787">
    <property type="term" value="F:hydrolase activity"/>
    <property type="evidence" value="ECO:0007669"/>
    <property type="project" value="UniProtKB-KW"/>
</dbReference>
<dbReference type="InterPro" id="IPR007781">
    <property type="entry name" value="NAGLU"/>
</dbReference>
<dbReference type="GO" id="GO:0005975">
    <property type="term" value="P:carbohydrate metabolic process"/>
    <property type="evidence" value="ECO:0007669"/>
    <property type="project" value="UniProtKB-ARBA"/>
</dbReference>
<keyword evidence="1" id="KW-0378">Hydrolase</keyword>
<dbReference type="Proteomes" id="UP000434850">
    <property type="component" value="Unassembled WGS sequence"/>
</dbReference>
<accession>A0A6I4IEM7</accession>
<dbReference type="Pfam" id="PF05089">
    <property type="entry name" value="NAGLU"/>
    <property type="match status" value="1"/>
</dbReference>
<feature type="domain" description="Alpha-N-acetylglucosaminidase N-terminal" evidence="4">
    <location>
        <begin position="38"/>
        <end position="116"/>
    </location>
</feature>
<organism evidence="6 7">
    <name type="scientific">Mucilaginibacter aquatilis</name>
    <dbReference type="NCBI Taxonomy" id="1517760"/>
    <lineage>
        <taxon>Bacteria</taxon>
        <taxon>Pseudomonadati</taxon>
        <taxon>Bacteroidota</taxon>
        <taxon>Sphingobacteriia</taxon>
        <taxon>Sphingobacteriales</taxon>
        <taxon>Sphingobacteriaceae</taxon>
        <taxon>Mucilaginibacter</taxon>
    </lineage>
</organism>
<dbReference type="Pfam" id="PF12971">
    <property type="entry name" value="NAGLU_N"/>
    <property type="match status" value="1"/>
</dbReference>
<dbReference type="InterPro" id="IPR024733">
    <property type="entry name" value="NAGLU_tim-barrel"/>
</dbReference>
<evidence type="ECO:0000256" key="1">
    <source>
        <dbReference type="ARBA" id="ARBA00022801"/>
    </source>
</evidence>
<evidence type="ECO:0000313" key="7">
    <source>
        <dbReference type="Proteomes" id="UP000434850"/>
    </source>
</evidence>
<reference evidence="6 7" key="1">
    <citation type="submission" date="2019-12" db="EMBL/GenBank/DDBJ databases">
        <title>Mucilaginibacter sp. HME9299 genome sequencing and assembly.</title>
        <authorList>
            <person name="Kang H."/>
            <person name="Kim H."/>
            <person name="Joh K."/>
        </authorList>
    </citation>
    <scope>NUCLEOTIDE SEQUENCE [LARGE SCALE GENOMIC DNA]</scope>
    <source>
        <strain evidence="6 7">HME9299</strain>
    </source>
</reference>
<dbReference type="Gene3D" id="3.20.20.80">
    <property type="entry name" value="Glycosidases"/>
    <property type="match status" value="1"/>
</dbReference>
<keyword evidence="7" id="KW-1185">Reference proteome</keyword>